<dbReference type="AlphaFoldDB" id="A0A9P0JLE5"/>
<keyword evidence="2" id="KW-1185">Reference proteome</keyword>
<protein>
    <submittedName>
        <fullName evidence="1">Uncharacterized protein</fullName>
    </submittedName>
</protein>
<sequence length="58" mass="6590">MQHAHILAPSTRTAGEKFLLGRDSNPHSARRLIRRPKSLLLRPPLLPVCWIALTVRNL</sequence>
<gene>
    <name evidence="1" type="ORF">ACAOBT_LOCUS1229</name>
</gene>
<dbReference type="EMBL" id="CAKOFQ010006662">
    <property type="protein sequence ID" value="CAH1955771.1"/>
    <property type="molecule type" value="Genomic_DNA"/>
</dbReference>
<name>A0A9P0JLE5_ACAOB</name>
<evidence type="ECO:0000313" key="2">
    <source>
        <dbReference type="Proteomes" id="UP001152888"/>
    </source>
</evidence>
<comment type="caution">
    <text evidence="1">The sequence shown here is derived from an EMBL/GenBank/DDBJ whole genome shotgun (WGS) entry which is preliminary data.</text>
</comment>
<evidence type="ECO:0000313" key="1">
    <source>
        <dbReference type="EMBL" id="CAH1955771.1"/>
    </source>
</evidence>
<reference evidence="1" key="1">
    <citation type="submission" date="2022-03" db="EMBL/GenBank/DDBJ databases">
        <authorList>
            <person name="Sayadi A."/>
        </authorList>
    </citation>
    <scope>NUCLEOTIDE SEQUENCE</scope>
</reference>
<proteinExistence type="predicted"/>
<accession>A0A9P0JLE5</accession>
<organism evidence="1 2">
    <name type="scientific">Acanthoscelides obtectus</name>
    <name type="common">Bean weevil</name>
    <name type="synonym">Bruchus obtectus</name>
    <dbReference type="NCBI Taxonomy" id="200917"/>
    <lineage>
        <taxon>Eukaryota</taxon>
        <taxon>Metazoa</taxon>
        <taxon>Ecdysozoa</taxon>
        <taxon>Arthropoda</taxon>
        <taxon>Hexapoda</taxon>
        <taxon>Insecta</taxon>
        <taxon>Pterygota</taxon>
        <taxon>Neoptera</taxon>
        <taxon>Endopterygota</taxon>
        <taxon>Coleoptera</taxon>
        <taxon>Polyphaga</taxon>
        <taxon>Cucujiformia</taxon>
        <taxon>Chrysomeloidea</taxon>
        <taxon>Chrysomelidae</taxon>
        <taxon>Bruchinae</taxon>
        <taxon>Bruchini</taxon>
        <taxon>Acanthoscelides</taxon>
    </lineage>
</organism>
<dbReference type="Proteomes" id="UP001152888">
    <property type="component" value="Unassembled WGS sequence"/>
</dbReference>